<reference evidence="1" key="1">
    <citation type="journal article" date="2021" name="Front. Plant Sci.">
        <title>Chromosome-Scale Genome Assembly for Chinese Sour Jujube and Insights Into Its Genome Evolution and Domestication Signature.</title>
        <authorList>
            <person name="Shen L.-Y."/>
            <person name="Luo H."/>
            <person name="Wang X.-L."/>
            <person name="Wang X.-M."/>
            <person name="Qiu X.-J."/>
            <person name="Liu H."/>
            <person name="Zhou S.-S."/>
            <person name="Jia K.-H."/>
            <person name="Nie S."/>
            <person name="Bao Y.-T."/>
            <person name="Zhang R.-G."/>
            <person name="Yun Q.-Z."/>
            <person name="Chai Y.-H."/>
            <person name="Lu J.-Y."/>
            <person name="Li Y."/>
            <person name="Zhao S.-W."/>
            <person name="Mao J.-F."/>
            <person name="Jia S.-G."/>
            <person name="Mao Y.-M."/>
        </authorList>
    </citation>
    <scope>NUCLEOTIDE SEQUENCE</scope>
    <source>
        <strain evidence="1">AT0</strain>
        <tissue evidence="1">Leaf</tissue>
    </source>
</reference>
<accession>A0A978U8L1</accession>
<sequence length="260" mass="29652">MVNTSSQKDGHEYGVWLRDEEGAFSVIREGMYLRRIENPLRDYFDSFSNEELRDGEKNQTSEQDYPSTIVHDRSADQSTGEEEALAMATRDQSVVSHFSQGAEHCSEKGNQEDRDFEKVLEGGKEGIEVNRWKEKQMIPDIKVMLFRLKVLIGKGAEVKRGAQVSSTHEETMLGANSKEDCTAQRITDQNTLKGGEFLDLENLAQPRGETSDTVNLVNSPRRFSPASPKMRLKKRARGITQWEYFGAEHLGECHWYRGDR</sequence>
<protein>
    <submittedName>
        <fullName evidence="1">Uncharacterized protein</fullName>
    </submittedName>
</protein>
<proteinExistence type="predicted"/>
<name>A0A978U8L1_ZIZJJ</name>
<dbReference type="AlphaFoldDB" id="A0A978U8L1"/>
<gene>
    <name evidence="1" type="ORF">FEM48_ZijujUnG0086700</name>
</gene>
<evidence type="ECO:0000313" key="1">
    <source>
        <dbReference type="EMBL" id="KAH7510800.1"/>
    </source>
</evidence>
<comment type="caution">
    <text evidence="1">The sequence shown here is derived from an EMBL/GenBank/DDBJ whole genome shotgun (WGS) entry which is preliminary data.</text>
</comment>
<evidence type="ECO:0000313" key="2">
    <source>
        <dbReference type="Proteomes" id="UP000813462"/>
    </source>
</evidence>
<organism evidence="1 2">
    <name type="scientific">Ziziphus jujuba var. spinosa</name>
    <dbReference type="NCBI Taxonomy" id="714518"/>
    <lineage>
        <taxon>Eukaryota</taxon>
        <taxon>Viridiplantae</taxon>
        <taxon>Streptophyta</taxon>
        <taxon>Embryophyta</taxon>
        <taxon>Tracheophyta</taxon>
        <taxon>Spermatophyta</taxon>
        <taxon>Magnoliopsida</taxon>
        <taxon>eudicotyledons</taxon>
        <taxon>Gunneridae</taxon>
        <taxon>Pentapetalae</taxon>
        <taxon>rosids</taxon>
        <taxon>fabids</taxon>
        <taxon>Rosales</taxon>
        <taxon>Rhamnaceae</taxon>
        <taxon>Paliureae</taxon>
        <taxon>Ziziphus</taxon>
    </lineage>
</organism>
<dbReference type="EMBL" id="JAEACU010000337">
    <property type="protein sequence ID" value="KAH7510800.1"/>
    <property type="molecule type" value="Genomic_DNA"/>
</dbReference>
<dbReference type="Proteomes" id="UP000813462">
    <property type="component" value="Unassembled WGS sequence"/>
</dbReference>